<evidence type="ECO:0000256" key="3">
    <source>
        <dbReference type="ARBA" id="ARBA00022840"/>
    </source>
</evidence>
<keyword evidence="2" id="KW-0547">Nucleotide-binding</keyword>
<evidence type="ECO:0000313" key="5">
    <source>
        <dbReference type="EMBL" id="TDD51268.1"/>
    </source>
</evidence>
<comment type="caution">
    <text evidence="5">The sequence shown here is derived from an EMBL/GenBank/DDBJ whole genome shotgun (WGS) entry which is preliminary data.</text>
</comment>
<protein>
    <submittedName>
        <fullName evidence="5">ABC transporter ATP-binding protein</fullName>
    </submittedName>
</protein>
<feature type="domain" description="ABC transporter" evidence="4">
    <location>
        <begin position="4"/>
        <end position="235"/>
    </location>
</feature>
<dbReference type="InterPro" id="IPR003439">
    <property type="entry name" value="ABC_transporter-like_ATP-bd"/>
</dbReference>
<organism evidence="5 6">
    <name type="scientific">Kribbella antibiotica</name>
    <dbReference type="NCBI Taxonomy" id="190195"/>
    <lineage>
        <taxon>Bacteria</taxon>
        <taxon>Bacillati</taxon>
        <taxon>Actinomycetota</taxon>
        <taxon>Actinomycetes</taxon>
        <taxon>Propionibacteriales</taxon>
        <taxon>Kribbellaceae</taxon>
        <taxon>Kribbella</taxon>
    </lineage>
</organism>
<dbReference type="PROSITE" id="PS50893">
    <property type="entry name" value="ABC_TRANSPORTER_2"/>
    <property type="match status" value="1"/>
</dbReference>
<evidence type="ECO:0000256" key="1">
    <source>
        <dbReference type="ARBA" id="ARBA00022448"/>
    </source>
</evidence>
<dbReference type="SUPFAM" id="SSF50331">
    <property type="entry name" value="MOP-like"/>
    <property type="match status" value="1"/>
</dbReference>
<dbReference type="Pfam" id="PF00005">
    <property type="entry name" value="ABC_tran"/>
    <property type="match status" value="1"/>
</dbReference>
<dbReference type="InterPro" id="IPR003593">
    <property type="entry name" value="AAA+_ATPase"/>
</dbReference>
<dbReference type="RefSeq" id="WP_132173550.1">
    <property type="nucleotide sequence ID" value="NZ_SMKX01000116.1"/>
</dbReference>
<evidence type="ECO:0000256" key="2">
    <source>
        <dbReference type="ARBA" id="ARBA00022741"/>
    </source>
</evidence>
<accession>A0A4R4Z070</accession>
<dbReference type="PROSITE" id="PS00211">
    <property type="entry name" value="ABC_TRANSPORTER_1"/>
    <property type="match status" value="1"/>
</dbReference>
<sequence>MSSIRLDSITKSYDGEHLAVSKLSLTVADGEFMVLLGPSGCGKSTVLRMMAGLEEITAGELYFAGELANWMAPGDRGVAMVFQNGALYPNKTVRGNITFPLQMAGEKPEEANEKAHQLAGILGIQQTLNRLPQTLSGGQRQRVAIGRAIVRQPSAFLMDEPLSNLDSAMRTELRQEIGAMTRDLGITTVYVTHDQVEALTLADRIAVMRDGRLEDVGTPAEVFDDPATAFTAGFLGVPRINLLSSSVRADNGQVSLVLGGGQALHLDPDDRRTTLLLRRGGEEIIIGVRSDALTLDGESMNRLSGKLRTLEYHGHQWIAYVEAGIEMVNPDLIGRQKAERLHSHSRRSFWRRAGRATKRSGFWNRRSFAEMAMAETSAPTHRRADLVVELHSSTPHVAGDQVSFAVDLDRVYLFDRHGQRVDRVDRVIH</sequence>
<dbReference type="SMART" id="SM00382">
    <property type="entry name" value="AAA"/>
    <property type="match status" value="1"/>
</dbReference>
<evidence type="ECO:0000259" key="4">
    <source>
        <dbReference type="PROSITE" id="PS50893"/>
    </source>
</evidence>
<dbReference type="InterPro" id="IPR047641">
    <property type="entry name" value="ABC_transpr_MalK/UgpC-like"/>
</dbReference>
<gene>
    <name evidence="5" type="ORF">E1263_30320</name>
</gene>
<dbReference type="SUPFAM" id="SSF52540">
    <property type="entry name" value="P-loop containing nucleoside triphosphate hydrolases"/>
    <property type="match status" value="1"/>
</dbReference>
<name>A0A4R4Z070_9ACTN</name>
<keyword evidence="3 5" id="KW-0067">ATP-binding</keyword>
<dbReference type="FunFam" id="3.40.50.300:FF:000042">
    <property type="entry name" value="Maltose/maltodextrin ABC transporter, ATP-binding protein"/>
    <property type="match status" value="1"/>
</dbReference>
<proteinExistence type="predicted"/>
<reference evidence="5 6" key="1">
    <citation type="submission" date="2019-03" db="EMBL/GenBank/DDBJ databases">
        <title>Draft genome sequences of novel Actinobacteria.</title>
        <authorList>
            <person name="Sahin N."/>
            <person name="Ay H."/>
            <person name="Saygin H."/>
        </authorList>
    </citation>
    <scope>NUCLEOTIDE SEQUENCE [LARGE SCALE GENOMIC DNA]</scope>
    <source>
        <strain evidence="5 6">JCM 13523</strain>
    </source>
</reference>
<dbReference type="PANTHER" id="PTHR43875:SF1">
    <property type="entry name" value="OSMOPROTECTIVE COMPOUNDS UPTAKE ATP-BINDING PROTEIN GGTA"/>
    <property type="match status" value="1"/>
</dbReference>
<keyword evidence="1" id="KW-0813">Transport</keyword>
<dbReference type="GO" id="GO:0140359">
    <property type="term" value="F:ABC-type transporter activity"/>
    <property type="evidence" value="ECO:0007669"/>
    <property type="project" value="UniProtKB-ARBA"/>
</dbReference>
<dbReference type="InterPro" id="IPR017871">
    <property type="entry name" value="ABC_transporter-like_CS"/>
</dbReference>
<dbReference type="Gene3D" id="3.40.50.300">
    <property type="entry name" value="P-loop containing nucleotide triphosphate hydrolases"/>
    <property type="match status" value="1"/>
</dbReference>
<dbReference type="InterPro" id="IPR008995">
    <property type="entry name" value="Mo/tungstate-bd_C_term_dom"/>
</dbReference>
<dbReference type="Gene3D" id="2.40.50.100">
    <property type="match status" value="1"/>
</dbReference>
<dbReference type="InterPro" id="IPR027417">
    <property type="entry name" value="P-loop_NTPase"/>
</dbReference>
<dbReference type="Proteomes" id="UP000295124">
    <property type="component" value="Unassembled WGS sequence"/>
</dbReference>
<dbReference type="OrthoDB" id="7838608at2"/>
<keyword evidence="6" id="KW-1185">Reference proteome</keyword>
<dbReference type="EMBL" id="SMKX01000116">
    <property type="protein sequence ID" value="TDD51268.1"/>
    <property type="molecule type" value="Genomic_DNA"/>
</dbReference>
<dbReference type="GO" id="GO:0016887">
    <property type="term" value="F:ATP hydrolysis activity"/>
    <property type="evidence" value="ECO:0007669"/>
    <property type="project" value="InterPro"/>
</dbReference>
<dbReference type="AlphaFoldDB" id="A0A4R4Z070"/>
<evidence type="ECO:0000313" key="6">
    <source>
        <dbReference type="Proteomes" id="UP000295124"/>
    </source>
</evidence>
<dbReference type="PANTHER" id="PTHR43875">
    <property type="entry name" value="MALTODEXTRIN IMPORT ATP-BINDING PROTEIN MSMX"/>
    <property type="match status" value="1"/>
</dbReference>
<dbReference type="GO" id="GO:0055052">
    <property type="term" value="C:ATP-binding cassette (ABC) transporter complex, substrate-binding subunit-containing"/>
    <property type="evidence" value="ECO:0007669"/>
    <property type="project" value="TreeGrafter"/>
</dbReference>
<dbReference type="GO" id="GO:0005524">
    <property type="term" value="F:ATP binding"/>
    <property type="evidence" value="ECO:0007669"/>
    <property type="project" value="UniProtKB-KW"/>
</dbReference>